<dbReference type="PANTHER" id="PTHR41259:SF1">
    <property type="entry name" value="DOUBLE-STRAND BREAK REPAIR RAD50 ATPASE, PUTATIVE-RELATED"/>
    <property type="match status" value="1"/>
</dbReference>
<accession>A0A1Z5J0S7</accession>
<dbReference type="OrthoDB" id="9764467at2"/>
<dbReference type="AlphaFoldDB" id="A0A1Z5J0S7"/>
<feature type="coiled-coil region" evidence="1">
    <location>
        <begin position="470"/>
        <end position="497"/>
    </location>
</feature>
<proteinExistence type="predicted"/>
<protein>
    <submittedName>
        <fullName evidence="4">DNA repair ATPase</fullName>
    </submittedName>
</protein>
<keyword evidence="5" id="KW-1185">Reference proteome</keyword>
<gene>
    <name evidence="4" type="ORF">IWT5_00850</name>
</gene>
<organism evidence="4 5">
    <name type="scientific">Secundilactobacillus silagincola</name>
    <dbReference type="NCBI Taxonomy" id="1714681"/>
    <lineage>
        <taxon>Bacteria</taxon>
        <taxon>Bacillati</taxon>
        <taxon>Bacillota</taxon>
        <taxon>Bacilli</taxon>
        <taxon>Lactobacillales</taxon>
        <taxon>Lactobacillaceae</taxon>
        <taxon>Secundilactobacillus</taxon>
    </lineage>
</organism>
<evidence type="ECO:0000259" key="3">
    <source>
        <dbReference type="Pfam" id="PF13514"/>
    </source>
</evidence>
<dbReference type="InterPro" id="IPR027417">
    <property type="entry name" value="P-loop_NTPase"/>
</dbReference>
<name>A0A1Z5J0S7_9LACO</name>
<dbReference type="EMBL" id="BCMJ01000003">
    <property type="protein sequence ID" value="GAX07700.1"/>
    <property type="molecule type" value="Genomic_DNA"/>
</dbReference>
<evidence type="ECO:0000313" key="5">
    <source>
        <dbReference type="Proteomes" id="UP000223370"/>
    </source>
</evidence>
<feature type="domain" description="YhaN AAA" evidence="3">
    <location>
        <begin position="1"/>
        <end position="206"/>
    </location>
</feature>
<reference evidence="4 5" key="1">
    <citation type="submission" date="2015-11" db="EMBL/GenBank/DDBJ databases">
        <title>Draft genome sequences of new species of the genus Lactobacillus isolated from orchardgrass silage.</title>
        <authorList>
            <person name="Tohno M."/>
            <person name="Tanizawa Y."/>
            <person name="Arita M."/>
        </authorList>
    </citation>
    <scope>NUCLEOTIDE SEQUENCE [LARGE SCALE GENOMIC DNA]</scope>
    <source>
        <strain evidence="4 5">IWT5</strain>
    </source>
</reference>
<dbReference type="Proteomes" id="UP000223370">
    <property type="component" value="Unassembled WGS sequence"/>
</dbReference>
<dbReference type="Gene3D" id="3.40.50.300">
    <property type="entry name" value="P-loop containing nucleotide triphosphate hydrolases"/>
    <property type="match status" value="2"/>
</dbReference>
<comment type="caution">
    <text evidence="4">The sequence shown here is derived from an EMBL/GenBank/DDBJ whole genome shotgun (WGS) entry which is preliminary data.</text>
</comment>
<feature type="coiled-coil region" evidence="1">
    <location>
        <begin position="325"/>
        <end position="352"/>
    </location>
</feature>
<dbReference type="InterPro" id="IPR038734">
    <property type="entry name" value="YhaN_AAA"/>
</dbReference>
<feature type="coiled-coil region" evidence="1">
    <location>
        <begin position="183"/>
        <end position="244"/>
    </location>
</feature>
<dbReference type="Pfam" id="PF13514">
    <property type="entry name" value="AAA_27"/>
    <property type="match status" value="1"/>
</dbReference>
<feature type="transmembrane region" description="Helical" evidence="2">
    <location>
        <begin position="418"/>
        <end position="437"/>
    </location>
</feature>
<dbReference type="RefSeq" id="WP_098824074.1">
    <property type="nucleotide sequence ID" value="NZ_BCMJ01000003.1"/>
</dbReference>
<dbReference type="SUPFAM" id="SSF52540">
    <property type="entry name" value="P-loop containing nucleoside triphosphate hydrolases"/>
    <property type="match status" value="1"/>
</dbReference>
<dbReference type="PANTHER" id="PTHR41259">
    <property type="entry name" value="DOUBLE-STRAND BREAK REPAIR RAD50 ATPASE, PUTATIVE-RELATED"/>
    <property type="match status" value="1"/>
</dbReference>
<evidence type="ECO:0000256" key="2">
    <source>
        <dbReference type="SAM" id="Phobius"/>
    </source>
</evidence>
<keyword evidence="2" id="KW-0812">Transmembrane</keyword>
<keyword evidence="2" id="KW-0472">Membrane</keyword>
<keyword evidence="1" id="KW-0175">Coiled coil</keyword>
<evidence type="ECO:0000313" key="4">
    <source>
        <dbReference type="EMBL" id="GAX07700.1"/>
    </source>
</evidence>
<keyword evidence="2" id="KW-1133">Transmembrane helix</keyword>
<sequence>MQIKTIKIYGFGKFHDTTIDLSKRFSLLYGENEAGKSTLVAFISSMLFGFETAKHRYAMYQPKQGSQYGGELYFNHNQNDYWLKRVDGTHGGKVTFRNLTTNTPLSKEDLTQLLQPLNKELFYQIFCFGERELQAVFDLNRFDLVKRIQRIGAIGSENWIGLTQELTASAGELYKPRGRVQPLVRLLREYDEMADKIETAKTQFQQYQTLQVDAQRTAKTLSKIQQQLEKLRDQQNQYQRLIKLYPQYQQLKNSSPVQTTMLISRTDWQKATQLATAIRQLKQDLAAQEVTIKQQRQAHMPSEAQQFYISHQQQIDQLSAQMPAMEQLEQRQQQNENQLTAVKQQLEILSQQYGASLANLRVLTPSEQQQIEGLFDQQQHLSIERDSRADQRLEHQKTFEQLRQQADKDSTSGMDLKWLIGGVGVVLVALFVLSGLARTIGGILGMLIAGYGIFKPIISGNQQSAIDSQMALLSAQLDQDRQQLASLDQQLIDADAQVTQFGAEHQLQGFAPERWLDLQADIGKFQAAKSQQIQLQEQQNQVNQNLRTFLAQWQFAGEIISLGGSQAYQLQQIHQFLSERRDEGQKLQWANESLTASTQRQTKLQQQLDEQQAALSQLLVQYHLATFAEFERQYQQDQATAEQDQRLSVLNAQLTQADREILDDTESLAALEQFSQSIQTQTTLKQQKQTDLLNQSSQQHYQLERLASSDKYQNLLQQQADLQAEILSLTDDWLTKKLLINWIDQTLINASQGRQPQIIKVAEQFFQELTDGRYKQMVFTDQTVQVIRHDDLTFDVGELSSGTAEQLYVALRFAFTKVMADVIAMPIIIDDAFVNFDRQRTQLALKMLRKLAQTSQVIYLTANHDNLGFVDESEVYRLDAGKSV</sequence>
<evidence type="ECO:0000256" key="1">
    <source>
        <dbReference type="SAM" id="Coils"/>
    </source>
</evidence>